<evidence type="ECO:0000313" key="2">
    <source>
        <dbReference type="Proteomes" id="UP001497453"/>
    </source>
</evidence>
<keyword evidence="2" id="KW-1185">Reference proteome</keyword>
<evidence type="ECO:0000313" key="1">
    <source>
        <dbReference type="EMBL" id="CAL1717015.1"/>
    </source>
</evidence>
<dbReference type="Gene3D" id="3.80.10.10">
    <property type="entry name" value="Ribonuclease Inhibitor"/>
    <property type="match status" value="1"/>
</dbReference>
<dbReference type="SUPFAM" id="SSF81383">
    <property type="entry name" value="F-box domain"/>
    <property type="match status" value="1"/>
</dbReference>
<sequence length="705" mass="81279">MDSEDERILRDADERGGISGLHRKDSPNSIPSCGISGSLFMIVIDPDVEFRLYENKEGRLVRKRLRGSKHGLDSAEPDPAFVIRLHRFFHTLRGFHKGKLDLSGRHEQRYRSLWIRWKTFYFGIRKLSVHAVPYQYPLRDEKNHPVIKNGQPVYIQDLTIDPPELLEEFRKKWKIDERYSLVDLFKETEETWDVILKHPQPKFQKLCLQDLPVELLHAIMKHASIYDVRRLGATSHLFHDISISYVFESRNLRLQCARPIDEANILALPMDQRRRYRTNLMKTARKVFLEEVKFLISREDILSRLRKLKLSDEWTDYIPLTTFIDDVDGKATFYEPIIRAIGDLLVCAPNISEVVLSPWIITSSLCKCLAVSKLETLTISHCIADLTFEDQIHDLPLSMSVRSVTFTLSTMSHLGSWRVLSLLPFVENLSIRGVNELRFLGNTTEPIAVPVLEIRPTLNPWQQLRKFSMSTVSSMEVQTLASWIQVIRETAPLPFTLQLTHFKLAVECGIEPDDLFDLLRQLHGAPLQYLVLDGLRYAHPDLLDRIAQAFPNLISLSLLYRESPIQYKSGFANWPHASWEYAPRLANFNHLRYLGWNFRIGIRASTTYVLHFFENGFPTKREWKDKYQSQHLDVFRDGDSIARLLHAHCPTLETIALLPGRGVPPIVYRNDVVGGVCAFKEVDWAVAVEVAAEHGSVSSDPWPAS</sequence>
<proteinExistence type="predicted"/>
<organism evidence="1 2">
    <name type="scientific">Somion occarium</name>
    <dbReference type="NCBI Taxonomy" id="3059160"/>
    <lineage>
        <taxon>Eukaryota</taxon>
        <taxon>Fungi</taxon>
        <taxon>Dikarya</taxon>
        <taxon>Basidiomycota</taxon>
        <taxon>Agaricomycotina</taxon>
        <taxon>Agaricomycetes</taxon>
        <taxon>Polyporales</taxon>
        <taxon>Cerrenaceae</taxon>
        <taxon>Somion</taxon>
    </lineage>
</organism>
<dbReference type="InterPro" id="IPR036047">
    <property type="entry name" value="F-box-like_dom_sf"/>
</dbReference>
<protein>
    <recommendedName>
        <fullName evidence="3">F-box domain-containing protein</fullName>
    </recommendedName>
</protein>
<dbReference type="CDD" id="cd09917">
    <property type="entry name" value="F-box_SF"/>
    <property type="match status" value="1"/>
</dbReference>
<name>A0ABP1EAL0_9APHY</name>
<accession>A0ABP1EAL0</accession>
<gene>
    <name evidence="1" type="ORF">GFSPODELE1_LOCUS11014</name>
</gene>
<dbReference type="Proteomes" id="UP001497453">
    <property type="component" value="Chromosome 9"/>
</dbReference>
<dbReference type="InterPro" id="IPR032675">
    <property type="entry name" value="LRR_dom_sf"/>
</dbReference>
<reference evidence="2" key="1">
    <citation type="submission" date="2024-04" db="EMBL/GenBank/DDBJ databases">
        <authorList>
            <person name="Shaw F."/>
            <person name="Minotto A."/>
        </authorList>
    </citation>
    <scope>NUCLEOTIDE SEQUENCE [LARGE SCALE GENOMIC DNA]</scope>
</reference>
<evidence type="ECO:0008006" key="3">
    <source>
        <dbReference type="Google" id="ProtNLM"/>
    </source>
</evidence>
<dbReference type="EMBL" id="OZ037952">
    <property type="protein sequence ID" value="CAL1717015.1"/>
    <property type="molecule type" value="Genomic_DNA"/>
</dbReference>